<keyword evidence="3" id="KW-1185">Reference proteome</keyword>
<evidence type="ECO:0000313" key="3">
    <source>
        <dbReference type="Proteomes" id="UP000051952"/>
    </source>
</evidence>
<dbReference type="EMBL" id="CYKH01001615">
    <property type="protein sequence ID" value="CUG88062.1"/>
    <property type="molecule type" value="Genomic_DNA"/>
</dbReference>
<evidence type="ECO:0000313" key="2">
    <source>
        <dbReference type="EMBL" id="CUG88062.1"/>
    </source>
</evidence>
<feature type="region of interest" description="Disordered" evidence="1">
    <location>
        <begin position="403"/>
        <end position="422"/>
    </location>
</feature>
<sequence length="422" mass="46973">MFAKTCIRKGIGKRLRASAREAQQHQQQQLHRTPRHQQSGATGLVDPYSAEWHGFHRGPIVVPVLPEEISISILSEAVPFHQDALLITHPSTSRDVRLELTRAEDSLQKHMQAHFKKVMVQSLKPRPASDPRSASLHHATGKSLMVASPPPSLPQLKSPTESLPFQSLDVVCLAPTVFSEILQQNPYFLTSFHQVLRPHGIIAITGMQRIRIQSPSWIASEYKDLVEHLRQECEASYVRNSEEDTNSGDEWVADSPPHHSPPRPQSLGVARSWKEFEFRRRSVEAEHRDIYLPFPNIKRRTFTSMYHLTLEELMGSLRALPEIDVALGKSNSSGRRLPTDPVGVMRENSSASSFSTAANPLQVFEGLLSARLGDAAASSEACVVAEVDSFVITCNWRRANHIPGSDSSRQLETAGFGGRLSS</sequence>
<dbReference type="Proteomes" id="UP000051952">
    <property type="component" value="Unassembled WGS sequence"/>
</dbReference>
<gene>
    <name evidence="2" type="ORF">BSAL_13505</name>
</gene>
<dbReference type="OrthoDB" id="273258at2759"/>
<proteinExistence type="predicted"/>
<evidence type="ECO:0000256" key="1">
    <source>
        <dbReference type="SAM" id="MobiDB-lite"/>
    </source>
</evidence>
<name>A0A0S4JDL6_BODSA</name>
<dbReference type="AlphaFoldDB" id="A0A0S4JDL6"/>
<organism evidence="2 3">
    <name type="scientific">Bodo saltans</name>
    <name type="common">Flagellated protozoan</name>
    <dbReference type="NCBI Taxonomy" id="75058"/>
    <lineage>
        <taxon>Eukaryota</taxon>
        <taxon>Discoba</taxon>
        <taxon>Euglenozoa</taxon>
        <taxon>Kinetoplastea</taxon>
        <taxon>Metakinetoplastina</taxon>
        <taxon>Eubodonida</taxon>
        <taxon>Bodonidae</taxon>
        <taxon>Bodo</taxon>
    </lineage>
</organism>
<dbReference type="OMA" id="ECEASYV"/>
<feature type="region of interest" description="Disordered" evidence="1">
    <location>
        <begin position="13"/>
        <end position="45"/>
    </location>
</feature>
<dbReference type="VEuPathDB" id="TriTrypDB:BSAL_13505"/>
<reference evidence="3" key="1">
    <citation type="submission" date="2015-09" db="EMBL/GenBank/DDBJ databases">
        <authorList>
            <consortium name="Pathogen Informatics"/>
        </authorList>
    </citation>
    <scope>NUCLEOTIDE SEQUENCE [LARGE SCALE GENOMIC DNA]</scope>
    <source>
        <strain evidence="3">Lake Konstanz</strain>
    </source>
</reference>
<feature type="region of interest" description="Disordered" evidence="1">
    <location>
        <begin position="238"/>
        <end position="266"/>
    </location>
</feature>
<protein>
    <submittedName>
        <fullName evidence="2">Uncharacterized protein</fullName>
    </submittedName>
</protein>
<accession>A0A0S4JDL6</accession>